<protein>
    <submittedName>
        <fullName evidence="2">Uncharacterized protein</fullName>
    </submittedName>
</protein>
<feature type="compositionally biased region" description="Basic and acidic residues" evidence="1">
    <location>
        <begin position="67"/>
        <end position="77"/>
    </location>
</feature>
<gene>
    <name evidence="2" type="ORF">DSM112329_00159</name>
</gene>
<dbReference type="AlphaFoldDB" id="A0AAU7ANU2"/>
<evidence type="ECO:0000256" key="1">
    <source>
        <dbReference type="SAM" id="MobiDB-lite"/>
    </source>
</evidence>
<name>A0AAU7ANU2_9ACTN</name>
<organism evidence="2">
    <name type="scientific">Paraconexibacter sp. AEG42_29</name>
    <dbReference type="NCBI Taxonomy" id="2997339"/>
    <lineage>
        <taxon>Bacteria</taxon>
        <taxon>Bacillati</taxon>
        <taxon>Actinomycetota</taxon>
        <taxon>Thermoleophilia</taxon>
        <taxon>Solirubrobacterales</taxon>
        <taxon>Paraconexibacteraceae</taxon>
        <taxon>Paraconexibacter</taxon>
    </lineage>
</organism>
<feature type="region of interest" description="Disordered" evidence="1">
    <location>
        <begin position="18"/>
        <end position="275"/>
    </location>
</feature>
<feature type="compositionally biased region" description="Pro residues" evidence="1">
    <location>
        <begin position="144"/>
        <end position="181"/>
    </location>
</feature>
<dbReference type="PRINTS" id="PR01217">
    <property type="entry name" value="PRICHEXTENSN"/>
</dbReference>
<dbReference type="EMBL" id="CP114014">
    <property type="protein sequence ID" value="XAY03345.1"/>
    <property type="molecule type" value="Genomic_DNA"/>
</dbReference>
<accession>A0AAU7ANU2</accession>
<feature type="compositionally biased region" description="Low complexity" evidence="1">
    <location>
        <begin position="182"/>
        <end position="197"/>
    </location>
</feature>
<reference evidence="2" key="1">
    <citation type="submission" date="2022-12" db="EMBL/GenBank/DDBJ databases">
        <title>Paraconexibacter alkalitolerans sp. nov. and Baekduia alba sp. nov., isolated from soil and emended description of the genera Paraconexibacter (Chun et al., 2020) and Baekduia (An et al., 2020).</title>
        <authorList>
            <person name="Vieira S."/>
            <person name="Huber K.J."/>
            <person name="Geppert A."/>
            <person name="Wolf J."/>
            <person name="Neumann-Schaal M."/>
            <person name="Muesken M."/>
            <person name="Overmann J."/>
        </authorList>
    </citation>
    <scope>NUCLEOTIDE SEQUENCE</scope>
    <source>
        <strain evidence="2">AEG42_29</strain>
    </source>
</reference>
<evidence type="ECO:0000313" key="2">
    <source>
        <dbReference type="EMBL" id="XAY03345.1"/>
    </source>
</evidence>
<dbReference type="KEGG" id="parq:DSM112329_00159"/>
<proteinExistence type="predicted"/>
<sequence>MGLLDDAIREHLELKRRHGADASEVARQEHEALGPVVRGELTIPDSPPAATSFHDDPAQGGGGPLTLDKEPEDRYDPVVDEPSFFTDTAPPAPAGTPERVRAQAEPLPPVKAPAADPAPVADTSQNTVAFSLDDLEAAAEGAPTPAPDPVPPAAAPDPVPPVTASQPPAPATTPASPPAQPPAAASSPAPAAAAPPAAATPPPAAPTEKPVQELSWDAPEPAPDVAPRDVAADVVPADPEPQEHDELEETPEFLQETPEHDRLWFEQRPPRDFDF</sequence>
<feature type="compositionally biased region" description="Basic and acidic residues" evidence="1">
    <location>
        <begin position="18"/>
        <end position="32"/>
    </location>
</feature>
<feature type="compositionally biased region" description="Low complexity" evidence="1">
    <location>
        <begin position="112"/>
        <end position="122"/>
    </location>
</feature>
<feature type="compositionally biased region" description="Basic and acidic residues" evidence="1">
    <location>
        <begin position="257"/>
        <end position="275"/>
    </location>
</feature>
<dbReference type="RefSeq" id="WP_354699900.1">
    <property type="nucleotide sequence ID" value="NZ_CP114014.1"/>
</dbReference>